<keyword evidence="6" id="KW-1185">Reference proteome</keyword>
<comment type="similarity">
    <text evidence="1">Belongs to the 'GDSL' lipolytic enzyme family.</text>
</comment>
<dbReference type="EMBL" id="LT934116">
    <property type="protein sequence ID" value="VAH77927.1"/>
    <property type="molecule type" value="Genomic_DNA"/>
</dbReference>
<accession>A0A9R1S2B5</accession>
<evidence type="ECO:0000256" key="4">
    <source>
        <dbReference type="ARBA" id="ARBA00023180"/>
    </source>
</evidence>
<dbReference type="OMA" id="MELEWFR"/>
<name>A0A9R1S2B5_TRITD</name>
<dbReference type="InterPro" id="IPR036514">
    <property type="entry name" value="SGNH_hydro_sf"/>
</dbReference>
<dbReference type="Proteomes" id="UP000324705">
    <property type="component" value="Chromosome 3B"/>
</dbReference>
<dbReference type="PANTHER" id="PTHR22835:SF663">
    <property type="entry name" value="LIPASE-LIKE"/>
    <property type="match status" value="1"/>
</dbReference>
<dbReference type="CDD" id="cd01837">
    <property type="entry name" value="SGNH_plant_lipase_like"/>
    <property type="match status" value="1"/>
</dbReference>
<evidence type="ECO:0000256" key="3">
    <source>
        <dbReference type="ARBA" id="ARBA00022801"/>
    </source>
</evidence>
<dbReference type="Pfam" id="PF00657">
    <property type="entry name" value="Lipase_GDSL"/>
    <property type="match status" value="1"/>
</dbReference>
<evidence type="ECO:0000256" key="1">
    <source>
        <dbReference type="ARBA" id="ARBA00008668"/>
    </source>
</evidence>
<dbReference type="PANTHER" id="PTHR22835">
    <property type="entry name" value="ZINC FINGER FYVE DOMAIN CONTAINING PROTEIN"/>
    <property type="match status" value="1"/>
</dbReference>
<keyword evidence="2" id="KW-0732">Signal</keyword>
<evidence type="ECO:0000256" key="2">
    <source>
        <dbReference type="ARBA" id="ARBA00022729"/>
    </source>
</evidence>
<sequence length="441" mass="47948">MAPRKRVWLVKNVASSSFPWLAPPWSHSPSTPTFPRATGEKKVMPSSASMTAMVAALLLLAAAAAQAREDPACYPRVFSFGDSLADTGNLLYLYGNDSYEAATRLPYGETYFHKATGRSSNGRLIIDFIAEALGLPFVPPYMSGRSAEDFTGGANFAVGGATALSPDFFWENGVPAFRADTVHLDMEMAWFRDLLGLLCPGGVADEIDCMDMMSKSLFLVGEIGGNDYNLPLFYGVPFEKIHTFTPSIIAKISSTIAELVELGAKTLLVPGNLPIGCIPAYLTTYMSDKMEDYEPETGCIRWMNEFSQYHNKLIVDELENLRKLHPGVVIIYADYYGAAMEIFSSPEQFGIEDPLMACCGGGGPYGVSATAGCGHGDYKVCDDPQEYASWDGFHPTEATYKGIANGLLRGSYTQPPISTTSSCPQTTELASSLEYKVLYDM</sequence>
<organism evidence="5 6">
    <name type="scientific">Triticum turgidum subsp. durum</name>
    <name type="common">Durum wheat</name>
    <name type="synonym">Triticum durum</name>
    <dbReference type="NCBI Taxonomy" id="4567"/>
    <lineage>
        <taxon>Eukaryota</taxon>
        <taxon>Viridiplantae</taxon>
        <taxon>Streptophyta</taxon>
        <taxon>Embryophyta</taxon>
        <taxon>Tracheophyta</taxon>
        <taxon>Spermatophyta</taxon>
        <taxon>Magnoliopsida</taxon>
        <taxon>Liliopsida</taxon>
        <taxon>Poales</taxon>
        <taxon>Poaceae</taxon>
        <taxon>BOP clade</taxon>
        <taxon>Pooideae</taxon>
        <taxon>Triticodae</taxon>
        <taxon>Triticeae</taxon>
        <taxon>Triticinae</taxon>
        <taxon>Triticum</taxon>
    </lineage>
</organism>
<dbReference type="InterPro" id="IPR035669">
    <property type="entry name" value="SGNH_plant_lipase-like"/>
</dbReference>
<gene>
    <name evidence="5" type="ORF">TRITD_3Bv1G137110</name>
</gene>
<dbReference type="SUPFAM" id="SSF52266">
    <property type="entry name" value="SGNH hydrolase"/>
    <property type="match status" value="1"/>
</dbReference>
<dbReference type="GO" id="GO:0016788">
    <property type="term" value="F:hydrolase activity, acting on ester bonds"/>
    <property type="evidence" value="ECO:0007669"/>
    <property type="project" value="InterPro"/>
</dbReference>
<dbReference type="Gramene" id="TRITD3Bv1G137110.2">
    <property type="protein sequence ID" value="TRITD3Bv1G137110.2"/>
    <property type="gene ID" value="TRITD3Bv1G137110"/>
</dbReference>
<proteinExistence type="inferred from homology"/>
<keyword evidence="3" id="KW-0378">Hydrolase</keyword>
<keyword evidence="4" id="KW-0325">Glycoprotein</keyword>
<evidence type="ECO:0008006" key="7">
    <source>
        <dbReference type="Google" id="ProtNLM"/>
    </source>
</evidence>
<evidence type="ECO:0000313" key="5">
    <source>
        <dbReference type="EMBL" id="VAH77927.1"/>
    </source>
</evidence>
<dbReference type="AlphaFoldDB" id="A0A9R1S2B5"/>
<dbReference type="Gene3D" id="3.40.50.1110">
    <property type="entry name" value="SGNH hydrolase"/>
    <property type="match status" value="1"/>
</dbReference>
<reference evidence="5 6" key="1">
    <citation type="submission" date="2017-09" db="EMBL/GenBank/DDBJ databases">
        <authorList>
            <consortium name="International Durum Wheat Genome Sequencing Consortium (IDWGSC)"/>
            <person name="Milanesi L."/>
        </authorList>
    </citation>
    <scope>NUCLEOTIDE SEQUENCE [LARGE SCALE GENOMIC DNA]</scope>
    <source>
        <strain evidence="6">cv. Svevo</strain>
    </source>
</reference>
<evidence type="ECO:0000313" key="6">
    <source>
        <dbReference type="Proteomes" id="UP000324705"/>
    </source>
</evidence>
<protein>
    <recommendedName>
        <fullName evidence="7">GDSL esterase/lipase</fullName>
    </recommendedName>
</protein>
<dbReference type="InterPro" id="IPR001087">
    <property type="entry name" value="GDSL"/>
</dbReference>